<dbReference type="AlphaFoldDB" id="A0A0D0BZT1"/>
<comment type="catalytic activity">
    <reaction evidence="4">
        <text>Couples ATP hydrolysis with the unwinding of duplex DNA by translocating in the 3'-5' direction.</text>
        <dbReference type="EC" id="5.6.2.4"/>
    </reaction>
</comment>
<sequence>MSLSPNQSPHAPLIPTLSDLRTCTQEVFGVRPCLWQLKVAEAILKREKDVLCMAGTGMGKTLTFWIPLLFRPEGIQIVATPLNLLGKQNAESLARAGIQAIPISSEMATPANFHAISTFRYRVVVISPEQVMKPDGEFEKLLKNPLFASQIISIVIDEAHCLTDWGEFRPEYRELGQLRYVLSSNVPLLVTSATLMKSTIGDVTCLLHMHADKMVVVHRSSDRPNIKIGVKKIKYALNSFADLAFLIPAGFKLSNPHPPKFLIFFNNIADSISAACFICRHLPRELRDKVKWFNANMSTEYKQTELDNLVSGETWGLLMTTSFGMGMDVLDISLVVQWRATCKVAALWQRFGRAVRDKALTSTVLLFAEKEYFDDKKAVKAARKARKVETRK</sequence>
<dbReference type="Pfam" id="PF00270">
    <property type="entry name" value="DEAD"/>
    <property type="match status" value="1"/>
</dbReference>
<dbReference type="GO" id="GO:0003676">
    <property type="term" value="F:nucleic acid binding"/>
    <property type="evidence" value="ECO:0007669"/>
    <property type="project" value="InterPro"/>
</dbReference>
<evidence type="ECO:0000256" key="5">
    <source>
        <dbReference type="ARBA" id="ARBA00034808"/>
    </source>
</evidence>
<protein>
    <recommendedName>
        <fullName evidence="5">DNA 3'-5' helicase</fullName>
        <ecNumber evidence="5">5.6.2.4</ecNumber>
    </recommendedName>
</protein>
<dbReference type="PROSITE" id="PS51194">
    <property type="entry name" value="HELICASE_CTER"/>
    <property type="match status" value="1"/>
</dbReference>
<dbReference type="EC" id="5.6.2.4" evidence="5"/>
<reference evidence="9" key="2">
    <citation type="submission" date="2015-01" db="EMBL/GenBank/DDBJ databases">
        <title>Evolutionary Origins and Diversification of the Mycorrhizal Mutualists.</title>
        <authorList>
            <consortium name="DOE Joint Genome Institute"/>
            <consortium name="Mycorrhizal Genomics Consortium"/>
            <person name="Kohler A."/>
            <person name="Kuo A."/>
            <person name="Nagy L.G."/>
            <person name="Floudas D."/>
            <person name="Copeland A."/>
            <person name="Barry K.W."/>
            <person name="Cichocki N."/>
            <person name="Veneault-Fourrey C."/>
            <person name="LaButti K."/>
            <person name="Lindquist E.A."/>
            <person name="Lipzen A."/>
            <person name="Lundell T."/>
            <person name="Morin E."/>
            <person name="Murat C."/>
            <person name="Riley R."/>
            <person name="Ohm R."/>
            <person name="Sun H."/>
            <person name="Tunlid A."/>
            <person name="Henrissat B."/>
            <person name="Grigoriev I.V."/>
            <person name="Hibbett D.S."/>
            <person name="Martin F."/>
        </authorList>
    </citation>
    <scope>NUCLEOTIDE SEQUENCE [LARGE SCALE GENOMIC DNA]</scope>
    <source>
        <strain evidence="9">Ve08.2h10</strain>
    </source>
</reference>
<dbReference type="OrthoDB" id="10261556at2759"/>
<dbReference type="SMART" id="SM00487">
    <property type="entry name" value="DEXDc"/>
    <property type="match status" value="1"/>
</dbReference>
<dbReference type="Proteomes" id="UP000054538">
    <property type="component" value="Unassembled WGS sequence"/>
</dbReference>
<keyword evidence="3" id="KW-0067">ATP-binding</keyword>
<evidence type="ECO:0000256" key="3">
    <source>
        <dbReference type="ARBA" id="ARBA00022840"/>
    </source>
</evidence>
<evidence type="ECO:0000259" key="6">
    <source>
        <dbReference type="PROSITE" id="PS51192"/>
    </source>
</evidence>
<dbReference type="GO" id="GO:0005524">
    <property type="term" value="F:ATP binding"/>
    <property type="evidence" value="ECO:0007669"/>
    <property type="project" value="UniProtKB-KW"/>
</dbReference>
<dbReference type="PANTHER" id="PTHR13710:SF120">
    <property type="entry name" value="BIFUNCTIONAL 3'-5' EXONUCLEASE_ATP-DEPENDENT HELICASE WRN"/>
    <property type="match status" value="1"/>
</dbReference>
<proteinExistence type="inferred from homology"/>
<dbReference type="PROSITE" id="PS51192">
    <property type="entry name" value="HELICASE_ATP_BIND_1"/>
    <property type="match status" value="1"/>
</dbReference>
<dbReference type="GO" id="GO:0005694">
    <property type="term" value="C:chromosome"/>
    <property type="evidence" value="ECO:0007669"/>
    <property type="project" value="TreeGrafter"/>
</dbReference>
<keyword evidence="9" id="KW-1185">Reference proteome</keyword>
<dbReference type="InterPro" id="IPR001650">
    <property type="entry name" value="Helicase_C-like"/>
</dbReference>
<evidence type="ECO:0000256" key="1">
    <source>
        <dbReference type="ARBA" id="ARBA00005446"/>
    </source>
</evidence>
<accession>A0A0D0BZT1</accession>
<evidence type="ECO:0000313" key="9">
    <source>
        <dbReference type="Proteomes" id="UP000054538"/>
    </source>
</evidence>
<evidence type="ECO:0000259" key="7">
    <source>
        <dbReference type="PROSITE" id="PS51194"/>
    </source>
</evidence>
<dbReference type="PANTHER" id="PTHR13710">
    <property type="entry name" value="DNA HELICASE RECQ FAMILY MEMBER"/>
    <property type="match status" value="1"/>
</dbReference>
<dbReference type="SUPFAM" id="SSF52540">
    <property type="entry name" value="P-loop containing nucleoside triphosphate hydrolases"/>
    <property type="match status" value="1"/>
</dbReference>
<feature type="domain" description="Helicase ATP-binding" evidence="6">
    <location>
        <begin position="41"/>
        <end position="213"/>
    </location>
</feature>
<dbReference type="InterPro" id="IPR027417">
    <property type="entry name" value="P-loop_NTPase"/>
</dbReference>
<dbReference type="SMART" id="SM00490">
    <property type="entry name" value="HELICc"/>
    <property type="match status" value="1"/>
</dbReference>
<dbReference type="GO" id="GO:0009378">
    <property type="term" value="F:four-way junction helicase activity"/>
    <property type="evidence" value="ECO:0007669"/>
    <property type="project" value="TreeGrafter"/>
</dbReference>
<evidence type="ECO:0000256" key="4">
    <source>
        <dbReference type="ARBA" id="ARBA00034617"/>
    </source>
</evidence>
<dbReference type="InterPro" id="IPR014001">
    <property type="entry name" value="Helicase_ATP-bd"/>
</dbReference>
<dbReference type="GO" id="GO:0043138">
    <property type="term" value="F:3'-5' DNA helicase activity"/>
    <property type="evidence" value="ECO:0007669"/>
    <property type="project" value="UniProtKB-EC"/>
</dbReference>
<keyword evidence="2" id="KW-0547">Nucleotide-binding</keyword>
<name>A0A0D0BZT1_9AGAM</name>
<evidence type="ECO:0000313" key="8">
    <source>
        <dbReference type="EMBL" id="KIK76567.1"/>
    </source>
</evidence>
<organism evidence="8 9">
    <name type="scientific">Paxillus rubicundulus Ve08.2h10</name>
    <dbReference type="NCBI Taxonomy" id="930991"/>
    <lineage>
        <taxon>Eukaryota</taxon>
        <taxon>Fungi</taxon>
        <taxon>Dikarya</taxon>
        <taxon>Basidiomycota</taxon>
        <taxon>Agaricomycotina</taxon>
        <taxon>Agaricomycetes</taxon>
        <taxon>Agaricomycetidae</taxon>
        <taxon>Boletales</taxon>
        <taxon>Paxilineae</taxon>
        <taxon>Paxillaceae</taxon>
        <taxon>Paxillus</taxon>
    </lineage>
</organism>
<dbReference type="Gene3D" id="3.40.50.300">
    <property type="entry name" value="P-loop containing nucleotide triphosphate hydrolases"/>
    <property type="match status" value="2"/>
</dbReference>
<dbReference type="HOGENOM" id="CLU_001103_19_0_1"/>
<dbReference type="STRING" id="930991.A0A0D0BZT1"/>
<reference evidence="8 9" key="1">
    <citation type="submission" date="2014-04" db="EMBL/GenBank/DDBJ databases">
        <authorList>
            <consortium name="DOE Joint Genome Institute"/>
            <person name="Kuo A."/>
            <person name="Kohler A."/>
            <person name="Jargeat P."/>
            <person name="Nagy L.G."/>
            <person name="Floudas D."/>
            <person name="Copeland A."/>
            <person name="Barry K.W."/>
            <person name="Cichocki N."/>
            <person name="Veneault-Fourrey C."/>
            <person name="LaButti K."/>
            <person name="Lindquist E.A."/>
            <person name="Lipzen A."/>
            <person name="Lundell T."/>
            <person name="Morin E."/>
            <person name="Murat C."/>
            <person name="Sun H."/>
            <person name="Tunlid A."/>
            <person name="Henrissat B."/>
            <person name="Grigoriev I.V."/>
            <person name="Hibbett D.S."/>
            <person name="Martin F."/>
            <person name="Nordberg H.P."/>
            <person name="Cantor M.N."/>
            <person name="Hua S.X."/>
        </authorList>
    </citation>
    <scope>NUCLEOTIDE SEQUENCE [LARGE SCALE GENOMIC DNA]</scope>
    <source>
        <strain evidence="8 9">Ve08.2h10</strain>
    </source>
</reference>
<dbReference type="InParanoid" id="A0A0D0BZT1"/>
<dbReference type="EMBL" id="KN827409">
    <property type="protein sequence ID" value="KIK76567.1"/>
    <property type="molecule type" value="Genomic_DNA"/>
</dbReference>
<comment type="similarity">
    <text evidence="1">Belongs to the helicase family. RecQ subfamily.</text>
</comment>
<dbReference type="Pfam" id="PF00271">
    <property type="entry name" value="Helicase_C"/>
    <property type="match status" value="1"/>
</dbReference>
<gene>
    <name evidence="8" type="ORF">PAXRUDRAFT_169500</name>
</gene>
<feature type="domain" description="Helicase C-terminal" evidence="7">
    <location>
        <begin position="245"/>
        <end position="392"/>
    </location>
</feature>
<dbReference type="GO" id="GO:0000724">
    <property type="term" value="P:double-strand break repair via homologous recombination"/>
    <property type="evidence" value="ECO:0007669"/>
    <property type="project" value="TreeGrafter"/>
</dbReference>
<dbReference type="GO" id="GO:0005634">
    <property type="term" value="C:nucleus"/>
    <property type="evidence" value="ECO:0007669"/>
    <property type="project" value="TreeGrafter"/>
</dbReference>
<evidence type="ECO:0000256" key="2">
    <source>
        <dbReference type="ARBA" id="ARBA00022741"/>
    </source>
</evidence>
<dbReference type="GO" id="GO:0005737">
    <property type="term" value="C:cytoplasm"/>
    <property type="evidence" value="ECO:0007669"/>
    <property type="project" value="TreeGrafter"/>
</dbReference>
<dbReference type="InterPro" id="IPR011545">
    <property type="entry name" value="DEAD/DEAH_box_helicase_dom"/>
</dbReference>